<organism evidence="5 6">
    <name type="scientific">Engelhardtia mirabilis</name>
    <dbReference type="NCBI Taxonomy" id="2528011"/>
    <lineage>
        <taxon>Bacteria</taxon>
        <taxon>Pseudomonadati</taxon>
        <taxon>Planctomycetota</taxon>
        <taxon>Planctomycetia</taxon>
        <taxon>Planctomycetia incertae sedis</taxon>
        <taxon>Engelhardtia</taxon>
    </lineage>
</organism>
<proteinExistence type="predicted"/>
<dbReference type="Proteomes" id="UP000316921">
    <property type="component" value="Chromosome"/>
</dbReference>
<feature type="signal peptide" evidence="3">
    <location>
        <begin position="1"/>
        <end position="25"/>
    </location>
</feature>
<dbReference type="PANTHER" id="PTHR16026:SF0">
    <property type="entry name" value="CARTILAGE ACIDIC PROTEIN 1"/>
    <property type="match status" value="1"/>
</dbReference>
<evidence type="ECO:0000313" key="5">
    <source>
        <dbReference type="EMBL" id="QDU68237.1"/>
    </source>
</evidence>
<evidence type="ECO:0000259" key="4">
    <source>
        <dbReference type="Pfam" id="PF07593"/>
    </source>
</evidence>
<dbReference type="EMBL" id="CP036287">
    <property type="protein sequence ID" value="QDU68237.1"/>
    <property type="molecule type" value="Genomic_DNA"/>
</dbReference>
<gene>
    <name evidence="5" type="ORF">Pla133_33320</name>
</gene>
<keyword evidence="6" id="KW-1185">Reference proteome</keyword>
<evidence type="ECO:0000313" key="6">
    <source>
        <dbReference type="Proteomes" id="UP000316921"/>
    </source>
</evidence>
<accession>A0A518BMQ6</accession>
<dbReference type="AlphaFoldDB" id="A0A518BMQ6"/>
<sequence length="914" mass="95102" precursor="true">MDRSVRLTFVPAVSVLMAAASGAAALPSPPTIASPAVSPVRPQGPDRFVERALELGLDHEVISGFDQIGTPPNSIHDWVQTGLTLGDVDGDGDVDVVLCGGVLPNHIFLQQPDGTFLPGPGSDDIRSGELDRAPSLGDYDRDGDLDLFLGSMEGSGTSAGVGTTEGRSRLYDNDGTGRFADVSARSGTRGGGRTVHAIWYDLDLDGWLDLYLSEFSLSPNRTYVNNADGSFTDVTATWGMDDPGSSHASTLFDADGNGWPDLVVGNDFWLGGVLGLTPNYGDSLRAGTGPGAFTDVTVGSGADQVSAIMGLAIGDVNHDGSLDVYKTDIGNNWLVVNHGWPASGQPWVEQANFYGVADTLLPFPESPLPWGQSVGWAASFLDVDLDRWLDLWVVNGHVAGKNPASSGVPRNQANSLYRSKGPDFLFKYEKATKSLGLFDEIDDRASAVGDVDGDGDMDICVVATTGRLRYFENQLEREGRGFLTVKVDAGTSGSQGLGSQVRWIGPDQYQHVRAIGGSGPTASQDQSFAHFGLGLVPAGDVQVALPSGMTLTVPQVPADTHLTVVEPQLYELSTTKVAASGGPDTLPTQVTLRVFAHDAAGIVLDASAQVSIDLPGATATGPVVSEGGNAFARTFDAPSVSGAYRAQVSIDGWVPAIAPVVHAVGAVDPSMTIIHRSTEAVRAGTTDQVAITLTPRDTHGVTLGAGRAVDIDLPGFLAMGPVADLGDGRYQRAFCAPAVPGIITSAMQIDGVAQTTPPRVDVAGPATAAKSDVELFVPLKPQAAEPRQIKVKITPRDAAGRRLGSGASVEAKLVGVEQTIDTTTIGRARGTAHPTAPAQASSSAITPGQGAAPGSTGGAKPVYLRLVEGVEDRPREEGSFLFVIERLTEDLTKATGALEVYIDGVLVGSAAVAF</sequence>
<dbReference type="InterPro" id="IPR011519">
    <property type="entry name" value="UnbV_ASPIC"/>
</dbReference>
<feature type="compositionally biased region" description="Basic and acidic residues" evidence="2">
    <location>
        <begin position="123"/>
        <end position="138"/>
    </location>
</feature>
<dbReference type="Gene3D" id="2.130.10.130">
    <property type="entry name" value="Integrin alpha, N-terminal"/>
    <property type="match status" value="2"/>
</dbReference>
<feature type="domain" description="ASPIC/UnbV" evidence="4">
    <location>
        <begin position="496"/>
        <end position="563"/>
    </location>
</feature>
<feature type="chain" id="PRO_5021874924" evidence="3">
    <location>
        <begin position="26"/>
        <end position="914"/>
    </location>
</feature>
<dbReference type="InterPro" id="IPR027039">
    <property type="entry name" value="Crtac1"/>
</dbReference>
<feature type="region of interest" description="Disordered" evidence="2">
    <location>
        <begin position="826"/>
        <end position="857"/>
    </location>
</feature>
<evidence type="ECO:0000256" key="2">
    <source>
        <dbReference type="SAM" id="MobiDB-lite"/>
    </source>
</evidence>
<dbReference type="Pfam" id="PF13517">
    <property type="entry name" value="FG-GAP_3"/>
    <property type="match status" value="2"/>
</dbReference>
<feature type="region of interest" description="Disordered" evidence="2">
    <location>
        <begin position="114"/>
        <end position="138"/>
    </location>
</feature>
<protein>
    <submittedName>
        <fullName evidence="5">FG-GAP repeat protein</fullName>
    </submittedName>
</protein>
<dbReference type="InterPro" id="IPR013517">
    <property type="entry name" value="FG-GAP"/>
</dbReference>
<keyword evidence="1 3" id="KW-0732">Signal</keyword>
<dbReference type="InterPro" id="IPR028994">
    <property type="entry name" value="Integrin_alpha_N"/>
</dbReference>
<name>A0A518BMQ6_9BACT</name>
<evidence type="ECO:0000256" key="3">
    <source>
        <dbReference type="SAM" id="SignalP"/>
    </source>
</evidence>
<dbReference type="KEGG" id="pbap:Pla133_33320"/>
<reference evidence="5 6" key="1">
    <citation type="submission" date="2019-02" db="EMBL/GenBank/DDBJ databases">
        <title>Deep-cultivation of Planctomycetes and their phenomic and genomic characterization uncovers novel biology.</title>
        <authorList>
            <person name="Wiegand S."/>
            <person name="Jogler M."/>
            <person name="Boedeker C."/>
            <person name="Pinto D."/>
            <person name="Vollmers J."/>
            <person name="Rivas-Marin E."/>
            <person name="Kohn T."/>
            <person name="Peeters S.H."/>
            <person name="Heuer A."/>
            <person name="Rast P."/>
            <person name="Oberbeckmann S."/>
            <person name="Bunk B."/>
            <person name="Jeske O."/>
            <person name="Meyerdierks A."/>
            <person name="Storesund J.E."/>
            <person name="Kallscheuer N."/>
            <person name="Luecker S."/>
            <person name="Lage O.M."/>
            <person name="Pohl T."/>
            <person name="Merkel B.J."/>
            <person name="Hornburger P."/>
            <person name="Mueller R.-W."/>
            <person name="Bruemmer F."/>
            <person name="Labrenz M."/>
            <person name="Spormann A.M."/>
            <person name="Op den Camp H."/>
            <person name="Overmann J."/>
            <person name="Amann R."/>
            <person name="Jetten M.S.M."/>
            <person name="Mascher T."/>
            <person name="Medema M.H."/>
            <person name="Devos D.P."/>
            <person name="Kaster A.-K."/>
            <person name="Ovreas L."/>
            <person name="Rohde M."/>
            <person name="Galperin M.Y."/>
            <person name="Jogler C."/>
        </authorList>
    </citation>
    <scope>NUCLEOTIDE SEQUENCE [LARGE SCALE GENOMIC DNA]</scope>
    <source>
        <strain evidence="5 6">Pla133</strain>
    </source>
</reference>
<dbReference type="SUPFAM" id="SSF69318">
    <property type="entry name" value="Integrin alpha N-terminal domain"/>
    <property type="match status" value="2"/>
</dbReference>
<dbReference type="Pfam" id="PF07593">
    <property type="entry name" value="UnbV_ASPIC"/>
    <property type="match status" value="1"/>
</dbReference>
<dbReference type="PANTHER" id="PTHR16026">
    <property type="entry name" value="CARTILAGE ACIDIC PROTEIN 1"/>
    <property type="match status" value="1"/>
</dbReference>
<evidence type="ECO:0000256" key="1">
    <source>
        <dbReference type="ARBA" id="ARBA00022729"/>
    </source>
</evidence>